<dbReference type="GO" id="GO:0051119">
    <property type="term" value="F:sugar transmembrane transporter activity"/>
    <property type="evidence" value="ECO:0007669"/>
    <property type="project" value="InterPro"/>
</dbReference>
<dbReference type="PANTHER" id="PTHR10791:SF5">
    <property type="entry name" value="SUGAR TRANSPORTER SWEET"/>
    <property type="match status" value="1"/>
</dbReference>
<dbReference type="FunFam" id="1.20.1280.290:FF:000004">
    <property type="entry name" value="Sugar transporter SWEET"/>
    <property type="match status" value="1"/>
</dbReference>
<keyword evidence="5" id="KW-1003">Cell membrane</keyword>
<evidence type="ECO:0000313" key="14">
    <source>
        <dbReference type="Proteomes" id="UP000000311"/>
    </source>
</evidence>
<dbReference type="OMA" id="CFVCNDI"/>
<keyword evidence="4 12" id="KW-0813">Transport</keyword>
<gene>
    <name evidence="13" type="ORF">EAG_06885</name>
</gene>
<dbReference type="EMBL" id="GL435766">
    <property type="protein sequence ID" value="EFN72700.1"/>
    <property type="molecule type" value="Genomic_DNA"/>
</dbReference>
<keyword evidence="8" id="KW-0677">Repeat</keyword>
<dbReference type="GO" id="GO:0005886">
    <property type="term" value="C:plasma membrane"/>
    <property type="evidence" value="ECO:0007669"/>
    <property type="project" value="UniProtKB-SubCell"/>
</dbReference>
<keyword evidence="6 12" id="KW-0762">Sugar transport</keyword>
<feature type="transmembrane region" description="Helical" evidence="12">
    <location>
        <begin position="184"/>
        <end position="205"/>
    </location>
</feature>
<dbReference type="Pfam" id="PF03083">
    <property type="entry name" value="MtN3_slv"/>
    <property type="match status" value="2"/>
</dbReference>
<feature type="transmembrane region" description="Helical" evidence="12">
    <location>
        <begin position="67"/>
        <end position="89"/>
    </location>
</feature>
<dbReference type="PANTHER" id="PTHR10791">
    <property type="entry name" value="RAG1-ACTIVATING PROTEIN 1"/>
    <property type="match status" value="1"/>
</dbReference>
<dbReference type="InterPro" id="IPR004316">
    <property type="entry name" value="SWEET_rpt"/>
</dbReference>
<comment type="caution">
    <text evidence="12">Lacks conserved residue(s) required for the propagation of feature annotation.</text>
</comment>
<evidence type="ECO:0000313" key="13">
    <source>
        <dbReference type="EMBL" id="EFN72700.1"/>
    </source>
</evidence>
<dbReference type="Proteomes" id="UP000000311">
    <property type="component" value="Unassembled WGS sequence"/>
</dbReference>
<dbReference type="FunCoup" id="E2A1M7">
    <property type="interactions" value="155"/>
</dbReference>
<evidence type="ECO:0000256" key="12">
    <source>
        <dbReference type="RuleBase" id="RU910715"/>
    </source>
</evidence>
<evidence type="ECO:0000256" key="8">
    <source>
        <dbReference type="ARBA" id="ARBA00022737"/>
    </source>
</evidence>
<comment type="subcellular location">
    <subcellularLocation>
        <location evidence="1">Cell membrane</location>
        <topology evidence="1">Multi-pass membrane protein</topology>
    </subcellularLocation>
    <subcellularLocation>
        <location evidence="2">Golgi apparatus membrane</location>
        <topology evidence="2">Multi-pass membrane protein</topology>
    </subcellularLocation>
</comment>
<accession>E2A1M7</accession>
<feature type="transmembrane region" description="Helical" evidence="12">
    <location>
        <begin position="96"/>
        <end position="114"/>
    </location>
</feature>
<dbReference type="OrthoDB" id="409725at2759"/>
<evidence type="ECO:0000256" key="10">
    <source>
        <dbReference type="ARBA" id="ARBA00023034"/>
    </source>
</evidence>
<protein>
    <recommendedName>
        <fullName evidence="12">Sugar transporter SWEET</fullName>
    </recommendedName>
</protein>
<evidence type="ECO:0000256" key="3">
    <source>
        <dbReference type="ARBA" id="ARBA00007809"/>
    </source>
</evidence>
<keyword evidence="9 12" id="KW-1133">Transmembrane helix</keyword>
<reference evidence="13 14" key="1">
    <citation type="journal article" date="2010" name="Science">
        <title>Genomic comparison of the ants Camponotus floridanus and Harpegnathos saltator.</title>
        <authorList>
            <person name="Bonasio R."/>
            <person name="Zhang G."/>
            <person name="Ye C."/>
            <person name="Mutti N.S."/>
            <person name="Fang X."/>
            <person name="Qin N."/>
            <person name="Donahue G."/>
            <person name="Yang P."/>
            <person name="Li Q."/>
            <person name="Li C."/>
            <person name="Zhang P."/>
            <person name="Huang Z."/>
            <person name="Berger S.L."/>
            <person name="Reinberg D."/>
            <person name="Wang J."/>
            <person name="Liebig J."/>
        </authorList>
    </citation>
    <scope>NUCLEOTIDE SEQUENCE [LARGE SCALE GENOMIC DNA]</scope>
    <source>
        <strain evidence="14">C129</strain>
    </source>
</reference>
<evidence type="ECO:0000256" key="11">
    <source>
        <dbReference type="ARBA" id="ARBA00023136"/>
    </source>
</evidence>
<feature type="transmembrane region" description="Helical" evidence="12">
    <location>
        <begin position="44"/>
        <end position="61"/>
    </location>
</feature>
<name>E2A1M7_CAMFO</name>
<sequence length="222" mass="25121">MVLEQYKEIVGSCAMYTTMAQMLAGTVICKDIYKKGTTKGVDPMPFLGGIGLCILMLRYALMLNDSTMINVNIFGLSTNIIYMIVYYYYAPNTGEVLTLIFKTTIFVLIFLVYAQIEHPENVEFRFGLVVTILLLLLIASPLMHLKQIIKTKNTEILPFPLIFMGTLVSFQWLLYGLIINNVFIIFQNAVGFILSIAQLSLFVIFPSKNSRAALLSKERKED</sequence>
<keyword evidence="10" id="KW-0333">Golgi apparatus</keyword>
<feature type="transmembrane region" description="Helical" evidence="12">
    <location>
        <begin position="126"/>
        <end position="145"/>
    </location>
</feature>
<dbReference type="InParanoid" id="E2A1M7"/>
<feature type="transmembrane region" description="Helical" evidence="12">
    <location>
        <begin position="157"/>
        <end position="178"/>
    </location>
</feature>
<proteinExistence type="inferred from homology"/>
<evidence type="ECO:0000256" key="7">
    <source>
        <dbReference type="ARBA" id="ARBA00022692"/>
    </source>
</evidence>
<comment type="function">
    <text evidence="12">Mediates sugar transport across membranes.</text>
</comment>
<keyword evidence="7 12" id="KW-0812">Transmembrane</keyword>
<comment type="similarity">
    <text evidence="3 12">Belongs to the SWEET sugar transporter family.</text>
</comment>
<evidence type="ECO:0000256" key="1">
    <source>
        <dbReference type="ARBA" id="ARBA00004651"/>
    </source>
</evidence>
<dbReference type="AlphaFoldDB" id="E2A1M7"/>
<evidence type="ECO:0000256" key="9">
    <source>
        <dbReference type="ARBA" id="ARBA00022989"/>
    </source>
</evidence>
<dbReference type="GO" id="GO:0000139">
    <property type="term" value="C:Golgi membrane"/>
    <property type="evidence" value="ECO:0007669"/>
    <property type="project" value="UniProtKB-SubCell"/>
</dbReference>
<dbReference type="InterPro" id="IPR047664">
    <property type="entry name" value="SWEET"/>
</dbReference>
<dbReference type="Gene3D" id="1.20.1280.290">
    <property type="match status" value="2"/>
</dbReference>
<dbReference type="KEGG" id="cfo:105259305"/>
<keyword evidence="11 12" id="KW-0472">Membrane</keyword>
<evidence type="ECO:0000256" key="5">
    <source>
        <dbReference type="ARBA" id="ARBA00022475"/>
    </source>
</evidence>
<evidence type="ECO:0000256" key="6">
    <source>
        <dbReference type="ARBA" id="ARBA00022597"/>
    </source>
</evidence>
<evidence type="ECO:0000256" key="4">
    <source>
        <dbReference type="ARBA" id="ARBA00022448"/>
    </source>
</evidence>
<organism evidence="14">
    <name type="scientific">Camponotus floridanus</name>
    <name type="common">Florida carpenter ant</name>
    <dbReference type="NCBI Taxonomy" id="104421"/>
    <lineage>
        <taxon>Eukaryota</taxon>
        <taxon>Metazoa</taxon>
        <taxon>Ecdysozoa</taxon>
        <taxon>Arthropoda</taxon>
        <taxon>Hexapoda</taxon>
        <taxon>Insecta</taxon>
        <taxon>Pterygota</taxon>
        <taxon>Neoptera</taxon>
        <taxon>Endopterygota</taxon>
        <taxon>Hymenoptera</taxon>
        <taxon>Apocrita</taxon>
        <taxon>Aculeata</taxon>
        <taxon>Formicoidea</taxon>
        <taxon>Formicidae</taxon>
        <taxon>Formicinae</taxon>
        <taxon>Camponotus</taxon>
    </lineage>
</organism>
<keyword evidence="14" id="KW-1185">Reference proteome</keyword>
<evidence type="ECO:0000256" key="2">
    <source>
        <dbReference type="ARBA" id="ARBA00004653"/>
    </source>
</evidence>